<dbReference type="InterPro" id="IPR055251">
    <property type="entry name" value="SOS1_NGEF_PH"/>
</dbReference>
<dbReference type="Gene3D" id="1.20.900.10">
    <property type="entry name" value="Dbl homology (DH) domain"/>
    <property type="match status" value="1"/>
</dbReference>
<evidence type="ECO:0000259" key="2">
    <source>
        <dbReference type="PROSITE" id="PS50010"/>
    </source>
</evidence>
<dbReference type="GO" id="GO:0005737">
    <property type="term" value="C:cytoplasm"/>
    <property type="evidence" value="ECO:0007669"/>
    <property type="project" value="TreeGrafter"/>
</dbReference>
<dbReference type="Pfam" id="PF22697">
    <property type="entry name" value="SOS1_NGEF_PH"/>
    <property type="match status" value="1"/>
</dbReference>
<dbReference type="InterPro" id="IPR051336">
    <property type="entry name" value="RhoGEF_Guanine_NuclExch_SF"/>
</dbReference>
<dbReference type="SUPFAM" id="SSF48065">
    <property type="entry name" value="DBL homology domain (DH-domain)"/>
    <property type="match status" value="1"/>
</dbReference>
<dbReference type="SUPFAM" id="SSF50729">
    <property type="entry name" value="PH domain-like"/>
    <property type="match status" value="1"/>
</dbReference>
<dbReference type="GO" id="GO:0005085">
    <property type="term" value="F:guanyl-nucleotide exchange factor activity"/>
    <property type="evidence" value="ECO:0007669"/>
    <property type="project" value="UniProtKB-KW"/>
</dbReference>
<dbReference type="EMBL" id="GL379897">
    <property type="protein sequence ID" value="EGT32718.1"/>
    <property type="molecule type" value="Genomic_DNA"/>
</dbReference>
<protein>
    <recommendedName>
        <fullName evidence="2">DH domain-containing protein</fullName>
    </recommendedName>
</protein>
<feature type="domain" description="DH" evidence="2">
    <location>
        <begin position="95"/>
        <end position="157"/>
    </location>
</feature>
<reference evidence="4" key="1">
    <citation type="submission" date="2011-07" db="EMBL/GenBank/DDBJ databases">
        <authorList>
            <consortium name="Caenorhabditis brenneri Sequencing and Analysis Consortium"/>
            <person name="Wilson R.K."/>
        </authorList>
    </citation>
    <scope>NUCLEOTIDE SEQUENCE [LARGE SCALE GENOMIC DNA]</scope>
    <source>
        <strain evidence="4">PB2801</strain>
    </source>
</reference>
<organism evidence="4">
    <name type="scientific">Caenorhabditis brenneri</name>
    <name type="common">Nematode worm</name>
    <dbReference type="NCBI Taxonomy" id="135651"/>
    <lineage>
        <taxon>Eukaryota</taxon>
        <taxon>Metazoa</taxon>
        <taxon>Ecdysozoa</taxon>
        <taxon>Nematoda</taxon>
        <taxon>Chromadorea</taxon>
        <taxon>Rhabditida</taxon>
        <taxon>Rhabditina</taxon>
        <taxon>Rhabditomorpha</taxon>
        <taxon>Rhabditoidea</taxon>
        <taxon>Rhabditidae</taxon>
        <taxon>Peloderinae</taxon>
        <taxon>Caenorhabditis</taxon>
    </lineage>
</organism>
<dbReference type="InterPro" id="IPR000219">
    <property type="entry name" value="DH_dom"/>
</dbReference>
<dbReference type="HOGENOM" id="CLU_883466_0_0_1"/>
<accession>G0NJX4</accession>
<dbReference type="PROSITE" id="PS50010">
    <property type="entry name" value="DH_2"/>
    <property type="match status" value="1"/>
</dbReference>
<dbReference type="InParanoid" id="G0NJX4"/>
<dbReference type="eggNOG" id="KOG0689">
    <property type="taxonomic scope" value="Eukaryota"/>
</dbReference>
<dbReference type="PANTHER" id="PTHR22826">
    <property type="entry name" value="RHO GUANINE EXCHANGE FACTOR-RELATED"/>
    <property type="match status" value="1"/>
</dbReference>
<dbReference type="AlphaFoldDB" id="G0NJX4"/>
<dbReference type="PANTHER" id="PTHR22826:SF211">
    <property type="entry name" value="LD43457P"/>
    <property type="match status" value="1"/>
</dbReference>
<dbReference type="STRING" id="135651.G0NJX4"/>
<keyword evidence="4" id="KW-1185">Reference proteome</keyword>
<evidence type="ECO:0000313" key="3">
    <source>
        <dbReference type="EMBL" id="EGT32718.1"/>
    </source>
</evidence>
<gene>
    <name evidence="3" type="ORF">CAEBREN_02634</name>
</gene>
<name>G0NJX4_CAEBE</name>
<dbReference type="Gene3D" id="2.30.29.30">
    <property type="entry name" value="Pleckstrin-homology domain (PH domain)/Phosphotyrosine-binding domain (PTB)"/>
    <property type="match status" value="1"/>
</dbReference>
<proteinExistence type="predicted"/>
<dbReference type="InterPro" id="IPR011993">
    <property type="entry name" value="PH-like_dom_sf"/>
</dbReference>
<evidence type="ECO:0000256" key="1">
    <source>
        <dbReference type="ARBA" id="ARBA00022658"/>
    </source>
</evidence>
<dbReference type="Proteomes" id="UP000008068">
    <property type="component" value="Unassembled WGS sequence"/>
</dbReference>
<dbReference type="OrthoDB" id="10004999at2759"/>
<sequence length="315" mass="36345">MATDSRTTIPALRGWLKKYKNSVEKDEHLTNDDLAKHLWILEMQAKTELLKRLQKTGETTVIGNRTNRKMIGFRFYNRSLVFGVLKLPSTPESDELVADEFRFVADLKELIVHYLEPFEAVENQNSLPEALRGKPDCLFGNIRELCELHDRVVLKDLVAARSIFDMCHVLMQHRNQKPSVLQGLPEKSQPQYGHELLSPEANPTHREVPIASWNTRARPGYLFFFNGAVMFCKKRVSDPGTGSNSEPKSFEYIFCIPISTLEYTADSRDDLCTEKRRFEVWEEAKTDGYVIEIFDPMARTKWIKYLGKSDASQHQ</sequence>
<dbReference type="InterPro" id="IPR035899">
    <property type="entry name" value="DBL_dom_sf"/>
</dbReference>
<evidence type="ECO:0000313" key="4">
    <source>
        <dbReference type="Proteomes" id="UP000008068"/>
    </source>
</evidence>
<keyword evidence="1" id="KW-0344">Guanine-nucleotide releasing factor</keyword>